<protein>
    <submittedName>
        <fullName evidence="3">Apolipoprotein L3</fullName>
    </submittedName>
</protein>
<dbReference type="GO" id="GO:0016020">
    <property type="term" value="C:membrane"/>
    <property type="evidence" value="ECO:0007669"/>
    <property type="project" value="TreeGrafter"/>
</dbReference>
<gene>
    <name evidence="3" type="ORF">J0S82_018983</name>
</gene>
<dbReference type="GO" id="GO:0042157">
    <property type="term" value="P:lipoprotein metabolic process"/>
    <property type="evidence" value="ECO:0007669"/>
    <property type="project" value="InterPro"/>
</dbReference>
<dbReference type="PANTHER" id="PTHR14096">
    <property type="entry name" value="APOLIPOPROTEIN L"/>
    <property type="match status" value="1"/>
</dbReference>
<evidence type="ECO:0000313" key="4">
    <source>
        <dbReference type="Proteomes" id="UP000700334"/>
    </source>
</evidence>
<evidence type="ECO:0000256" key="1">
    <source>
        <dbReference type="ARBA" id="ARBA00010090"/>
    </source>
</evidence>
<dbReference type="Pfam" id="PF05461">
    <property type="entry name" value="ApoL"/>
    <property type="match status" value="1"/>
</dbReference>
<organism evidence="3 4">
    <name type="scientific">Galemys pyrenaicus</name>
    <name type="common">Iberian desman</name>
    <name type="synonym">Pyrenean desman</name>
    <dbReference type="NCBI Taxonomy" id="202257"/>
    <lineage>
        <taxon>Eukaryota</taxon>
        <taxon>Metazoa</taxon>
        <taxon>Chordata</taxon>
        <taxon>Craniata</taxon>
        <taxon>Vertebrata</taxon>
        <taxon>Euteleostomi</taxon>
        <taxon>Mammalia</taxon>
        <taxon>Eutheria</taxon>
        <taxon>Laurasiatheria</taxon>
        <taxon>Eulipotyphla</taxon>
        <taxon>Talpidae</taxon>
        <taxon>Galemys</taxon>
    </lineage>
</organism>
<dbReference type="GO" id="GO:0008289">
    <property type="term" value="F:lipid binding"/>
    <property type="evidence" value="ECO:0007669"/>
    <property type="project" value="InterPro"/>
</dbReference>
<name>A0A8J6DIV0_GALPY</name>
<comment type="caution">
    <text evidence="3">The sequence shown here is derived from an EMBL/GenBank/DDBJ whole genome shotgun (WGS) entry which is preliminary data.</text>
</comment>
<dbReference type="Proteomes" id="UP000700334">
    <property type="component" value="Unassembled WGS sequence"/>
</dbReference>
<dbReference type="PANTHER" id="PTHR14096:SF27">
    <property type="entry name" value="APOLIPOPROTEIN L2"/>
    <property type="match status" value="1"/>
</dbReference>
<evidence type="ECO:0000313" key="3">
    <source>
        <dbReference type="EMBL" id="KAG8511117.1"/>
    </source>
</evidence>
<proteinExistence type="inferred from homology"/>
<comment type="similarity">
    <text evidence="1">Belongs to the apolipoprotein L family.</text>
</comment>
<feature type="coiled-coil region" evidence="2">
    <location>
        <begin position="16"/>
        <end position="43"/>
    </location>
</feature>
<reference evidence="3" key="1">
    <citation type="journal article" date="2021" name="Evol. Appl.">
        <title>The genome of the Pyrenean desman and the effects of bottlenecks and inbreeding on the genomic landscape of an endangered species.</title>
        <authorList>
            <person name="Escoda L."/>
            <person name="Castresana J."/>
        </authorList>
    </citation>
    <scope>NUCLEOTIDE SEQUENCE</scope>
    <source>
        <strain evidence="3">IBE-C5619</strain>
    </source>
</reference>
<dbReference type="AlphaFoldDB" id="A0A8J6DIV0"/>
<dbReference type="OrthoDB" id="6363454at2759"/>
<dbReference type="GO" id="GO:0006869">
    <property type="term" value="P:lipid transport"/>
    <property type="evidence" value="ECO:0007669"/>
    <property type="project" value="InterPro"/>
</dbReference>
<dbReference type="InterPro" id="IPR008405">
    <property type="entry name" value="ApoL"/>
</dbReference>
<keyword evidence="2" id="KW-0175">Coiled coil</keyword>
<dbReference type="EMBL" id="JAGFMF010011854">
    <property type="protein sequence ID" value="KAG8511117.1"/>
    <property type="molecule type" value="Genomic_DNA"/>
</dbReference>
<dbReference type="GO" id="GO:0005576">
    <property type="term" value="C:extracellular region"/>
    <property type="evidence" value="ECO:0007669"/>
    <property type="project" value="InterPro"/>
</dbReference>
<keyword evidence="4" id="KW-1185">Reference proteome</keyword>
<sequence length="249" mass="26073">MEAKVQQWRERFLQVFPQLRAELEAHIAQLRELADRADKVRRDCTISNVTASSAGIASALLAVTGALLTPFTAGLSLGLTASAAGLGAGAIATGAGTAIAETAIASSMEGEVQQVTSTGKKVLEKIQEIISGLAPPATDSGEQSDEDLQSLAGREKIEAIQNLAQSIMGVSMMVTRNVARQAAALGRGVRVLGRLLGGVTFVLDMCSLVEGSIDLAQAGETQLAAGLRQRARELQSLLQELNQTHQSLQ</sequence>
<evidence type="ECO:0000256" key="2">
    <source>
        <dbReference type="SAM" id="Coils"/>
    </source>
</evidence>
<accession>A0A8J6DIV0</accession>